<gene>
    <name evidence="1" type="ORF">C7K55_06010</name>
</gene>
<dbReference type="OrthoDB" id="565225at2"/>
<proteinExistence type="predicted"/>
<reference evidence="1 2" key="1">
    <citation type="journal article" date="2018" name="Environ. Microbiol.">
        <title>Ecological and genomic features of two widespread freshwater picocyanobacteria.</title>
        <authorList>
            <person name="Cabello-Yeves P.J."/>
            <person name="Picazo A."/>
            <person name="Camacho A."/>
            <person name="Callieri C."/>
            <person name="Rosselli R."/>
            <person name="Roda-Garcia J.J."/>
            <person name="Coutinho F.H."/>
            <person name="Rodriguez-Valera F."/>
        </authorList>
    </citation>
    <scope>NUCLEOTIDE SEQUENCE [LARGE SCALE GENOMIC DNA]</scope>
    <source>
        <strain evidence="1 2">Tous</strain>
    </source>
</reference>
<name>A0A2P7MXS9_9CYAN</name>
<evidence type="ECO:0000313" key="1">
    <source>
        <dbReference type="EMBL" id="PSJ05981.1"/>
    </source>
</evidence>
<accession>A0A2P7MXS9</accession>
<dbReference type="AlphaFoldDB" id="A0A2P7MXS9"/>
<comment type="caution">
    <text evidence="1">The sequence shown here is derived from an EMBL/GenBank/DDBJ whole genome shotgun (WGS) entry which is preliminary data.</text>
</comment>
<dbReference type="EMBL" id="PXXO01000005">
    <property type="protein sequence ID" value="PSJ05981.1"/>
    <property type="molecule type" value="Genomic_DNA"/>
</dbReference>
<organism evidence="1 2">
    <name type="scientific">Cyanobium usitatum str. Tous</name>
    <dbReference type="NCBI Taxonomy" id="2116684"/>
    <lineage>
        <taxon>Bacteria</taxon>
        <taxon>Bacillati</taxon>
        <taxon>Cyanobacteriota</taxon>
        <taxon>Cyanophyceae</taxon>
        <taxon>Synechococcales</taxon>
        <taxon>Prochlorococcaceae</taxon>
        <taxon>Cyanobium</taxon>
    </lineage>
</organism>
<evidence type="ECO:0000313" key="2">
    <source>
        <dbReference type="Proteomes" id="UP000243002"/>
    </source>
</evidence>
<sequence>MTPLWLKLRWPVTALALGGMALAGLERLSKHPIQVKLEHSFTEPLQLSGKVKGELNMPRAVQIEPTRSLAVKVVEHAPINLSMTNKTPVEVQVSNTQPIQVKVDESKPIQVDMDPQAPVKVKVGF</sequence>
<dbReference type="RefSeq" id="WP_106502500.1">
    <property type="nucleotide sequence ID" value="NZ_PXXO01000005.1"/>
</dbReference>
<dbReference type="Proteomes" id="UP000243002">
    <property type="component" value="Unassembled WGS sequence"/>
</dbReference>
<keyword evidence="2" id="KW-1185">Reference proteome</keyword>
<protein>
    <submittedName>
        <fullName evidence="1">Uncharacterized protein</fullName>
    </submittedName>
</protein>